<feature type="transmembrane region" description="Helical" evidence="7">
    <location>
        <begin position="189"/>
        <end position="210"/>
    </location>
</feature>
<comment type="subcellular location">
    <subcellularLocation>
        <location evidence="1">Membrane</location>
        <topology evidence="1">Multi-pass membrane protein</topology>
    </subcellularLocation>
</comment>
<reference evidence="9 10" key="1">
    <citation type="submission" date="2024-11" db="EMBL/GenBank/DDBJ databases">
        <title>Adaptive evolution of stress response genes in parasites aligns with host niche diversity.</title>
        <authorList>
            <person name="Hahn C."/>
            <person name="Resl P."/>
        </authorList>
    </citation>
    <scope>NUCLEOTIDE SEQUENCE [LARGE SCALE GENOMIC DNA]</scope>
    <source>
        <strain evidence="9">EGGRZ-B1_66</strain>
        <tissue evidence="9">Body</tissue>
    </source>
</reference>
<evidence type="ECO:0000256" key="5">
    <source>
        <dbReference type="ARBA" id="ARBA00022989"/>
    </source>
</evidence>
<feature type="transmembrane region" description="Helical" evidence="7">
    <location>
        <begin position="222"/>
        <end position="241"/>
    </location>
</feature>
<dbReference type="InterPro" id="IPR002657">
    <property type="entry name" value="BilAc:Na_symport/Acr3"/>
</dbReference>
<name>A0ABD2QEJ4_9PLAT</name>
<dbReference type="PANTHER" id="PTHR10361">
    <property type="entry name" value="SODIUM-BILE ACID COTRANSPORTER"/>
    <property type="match status" value="1"/>
</dbReference>
<evidence type="ECO:0000256" key="4">
    <source>
        <dbReference type="ARBA" id="ARBA00022847"/>
    </source>
</evidence>
<dbReference type="GO" id="GO:0016020">
    <property type="term" value="C:membrane"/>
    <property type="evidence" value="ECO:0007669"/>
    <property type="project" value="UniProtKB-SubCell"/>
</dbReference>
<evidence type="ECO:0000256" key="2">
    <source>
        <dbReference type="ARBA" id="ARBA00006528"/>
    </source>
</evidence>
<accession>A0ABD2QEJ4</accession>
<comment type="similarity">
    <text evidence="2">Belongs to the bile acid:sodium symporter (BASS) (TC 2.A.28) family.</text>
</comment>
<keyword evidence="10" id="KW-1185">Reference proteome</keyword>
<feature type="transmembrane region" description="Helical" evidence="7">
    <location>
        <begin position="347"/>
        <end position="365"/>
    </location>
</feature>
<keyword evidence="5 7" id="KW-1133">Transmembrane helix</keyword>
<evidence type="ECO:0000256" key="6">
    <source>
        <dbReference type="ARBA" id="ARBA00023136"/>
    </source>
</evidence>
<proteinExistence type="inferred from homology"/>
<dbReference type="Gene3D" id="1.20.1530.20">
    <property type="match status" value="1"/>
</dbReference>
<dbReference type="GO" id="GO:0015293">
    <property type="term" value="F:symporter activity"/>
    <property type="evidence" value="ECO:0007669"/>
    <property type="project" value="UniProtKB-KW"/>
</dbReference>
<feature type="chain" id="PRO_5044801176" evidence="8">
    <location>
        <begin position="18"/>
        <end position="487"/>
    </location>
</feature>
<organism evidence="9 10">
    <name type="scientific">Cichlidogyrus casuarinus</name>
    <dbReference type="NCBI Taxonomy" id="1844966"/>
    <lineage>
        <taxon>Eukaryota</taxon>
        <taxon>Metazoa</taxon>
        <taxon>Spiralia</taxon>
        <taxon>Lophotrochozoa</taxon>
        <taxon>Platyhelminthes</taxon>
        <taxon>Monogenea</taxon>
        <taxon>Monopisthocotylea</taxon>
        <taxon>Dactylogyridea</taxon>
        <taxon>Ancyrocephalidae</taxon>
        <taxon>Cichlidogyrus</taxon>
    </lineage>
</organism>
<dbReference type="AlphaFoldDB" id="A0ABD2QEJ4"/>
<evidence type="ECO:0000256" key="8">
    <source>
        <dbReference type="SAM" id="SignalP"/>
    </source>
</evidence>
<feature type="transmembrane region" description="Helical" evidence="7">
    <location>
        <begin position="442"/>
        <end position="462"/>
    </location>
</feature>
<comment type="caution">
    <text evidence="9">The sequence shown here is derived from an EMBL/GenBank/DDBJ whole genome shotgun (WGS) entry which is preliminary data.</text>
</comment>
<keyword evidence="3 7" id="KW-0812">Transmembrane</keyword>
<feature type="transmembrane region" description="Helical" evidence="7">
    <location>
        <begin position="279"/>
        <end position="300"/>
    </location>
</feature>
<feature type="transmembrane region" description="Helical" evidence="7">
    <location>
        <begin position="312"/>
        <end position="335"/>
    </location>
</feature>
<feature type="transmembrane region" description="Helical" evidence="7">
    <location>
        <begin position="377"/>
        <end position="399"/>
    </location>
</feature>
<keyword evidence="4" id="KW-0769">Symport</keyword>
<evidence type="ECO:0000256" key="3">
    <source>
        <dbReference type="ARBA" id="ARBA00022692"/>
    </source>
</evidence>
<protein>
    <submittedName>
        <fullName evidence="9">Uncharacterized protein</fullName>
    </submittedName>
</protein>
<keyword evidence="6 7" id="KW-0472">Membrane</keyword>
<dbReference type="Proteomes" id="UP001626550">
    <property type="component" value="Unassembled WGS sequence"/>
</dbReference>
<evidence type="ECO:0000256" key="7">
    <source>
        <dbReference type="SAM" id="Phobius"/>
    </source>
</evidence>
<gene>
    <name evidence="9" type="ORF">Ciccas_003439</name>
</gene>
<sequence>MITIVLFLACLCRDIESIIVNKSNHTFPFPTVDPWLLNVSSITTTTSYQHVTFVVYDSKKDLYPGTLTTKYIKVIWKREMKKPIAFTTFTSNVDIISTRKQTCFVYTPKPLEMEFKSTFKAEHIGKAALLFRYAELDQSLGNYSSSIPKETDLDRCSILSRNQTTFAIYKFRVKSKKSGSISTFIQQSILGSIVAIASAALGLDFSWSLLKNVCVANPRAVLTPLSIQFLLGPLLAFIVSRSFSNDYSMGILTTFSLPDAGLSHFWIYTLKGDTRISMAFGIISILVSLVVYPILFLLDALFSHPVNKFKLLFIPIIVGLVLLTLMLLASMGLSSKIPRLASFLSRMLRYFLIMHPLFVFFLGFYSYDQVMRLCILYWGLIVTIILIEIGFFLLGLMCAKLLYPKFDAVNAIIYLNMNPYLALCCFKFLPSPDAEMASIFPWIITLIISIAVSLTALPYRIVYNFRIMQTRHQNLDTQRMVEINKIQ</sequence>
<dbReference type="Pfam" id="PF01758">
    <property type="entry name" value="SBF"/>
    <property type="match status" value="1"/>
</dbReference>
<evidence type="ECO:0000256" key="1">
    <source>
        <dbReference type="ARBA" id="ARBA00004141"/>
    </source>
</evidence>
<keyword evidence="4" id="KW-0813">Transport</keyword>
<evidence type="ECO:0000313" key="10">
    <source>
        <dbReference type="Proteomes" id="UP001626550"/>
    </source>
</evidence>
<feature type="signal peptide" evidence="8">
    <location>
        <begin position="1"/>
        <end position="17"/>
    </location>
</feature>
<dbReference type="PANTHER" id="PTHR10361:SF28">
    <property type="entry name" value="P3 PROTEIN-RELATED"/>
    <property type="match status" value="1"/>
</dbReference>
<keyword evidence="8" id="KW-0732">Signal</keyword>
<dbReference type="EMBL" id="JBJKFK010000312">
    <property type="protein sequence ID" value="KAL3317900.1"/>
    <property type="molecule type" value="Genomic_DNA"/>
</dbReference>
<dbReference type="InterPro" id="IPR038770">
    <property type="entry name" value="Na+/solute_symporter_sf"/>
</dbReference>
<dbReference type="InterPro" id="IPR004710">
    <property type="entry name" value="Bilac:Na_transpt"/>
</dbReference>
<evidence type="ECO:0000313" key="9">
    <source>
        <dbReference type="EMBL" id="KAL3317900.1"/>
    </source>
</evidence>